<evidence type="ECO:0000313" key="1">
    <source>
        <dbReference type="EnsemblPlants" id="OMERI03G01740.2"/>
    </source>
</evidence>
<sequence>MVRCIATKKQMDNMDDDEDDLPVYAYDIHDPCIDVDVVFPDWDQCKLAVTHHTILNDHAFETIKKDKKNL</sequence>
<dbReference type="HOGENOM" id="CLU_2762076_0_0_1"/>
<dbReference type="EnsemblPlants" id="OMERI03G01740.2">
    <property type="protein sequence ID" value="OMERI03G01740.2"/>
    <property type="gene ID" value="OMERI03G01740"/>
</dbReference>
<reference evidence="1" key="2">
    <citation type="submission" date="2018-05" db="EMBL/GenBank/DDBJ databases">
        <title>OmerRS3 (Oryza meridionalis Reference Sequence Version 3).</title>
        <authorList>
            <person name="Zhang J."/>
            <person name="Kudrna D."/>
            <person name="Lee S."/>
            <person name="Talag J."/>
            <person name="Welchert J."/>
            <person name="Wing R.A."/>
        </authorList>
    </citation>
    <scope>NUCLEOTIDE SEQUENCE [LARGE SCALE GENOMIC DNA]</scope>
    <source>
        <strain evidence="1">cv. OR44</strain>
    </source>
</reference>
<dbReference type="Proteomes" id="UP000008021">
    <property type="component" value="Chromosome 3"/>
</dbReference>
<reference evidence="1" key="1">
    <citation type="submission" date="2015-04" db="UniProtKB">
        <authorList>
            <consortium name="EnsemblPlants"/>
        </authorList>
    </citation>
    <scope>IDENTIFICATION</scope>
</reference>
<dbReference type="Gramene" id="OMERI03G01740.2">
    <property type="protein sequence ID" value="OMERI03G01740.2"/>
    <property type="gene ID" value="OMERI03G01740"/>
</dbReference>
<protein>
    <submittedName>
        <fullName evidence="1">Uncharacterized protein</fullName>
    </submittedName>
</protein>
<name>A0A0E0CUE7_9ORYZ</name>
<accession>A0A0E0CUE7</accession>
<organism evidence="1">
    <name type="scientific">Oryza meridionalis</name>
    <dbReference type="NCBI Taxonomy" id="40149"/>
    <lineage>
        <taxon>Eukaryota</taxon>
        <taxon>Viridiplantae</taxon>
        <taxon>Streptophyta</taxon>
        <taxon>Embryophyta</taxon>
        <taxon>Tracheophyta</taxon>
        <taxon>Spermatophyta</taxon>
        <taxon>Magnoliopsida</taxon>
        <taxon>Liliopsida</taxon>
        <taxon>Poales</taxon>
        <taxon>Poaceae</taxon>
        <taxon>BOP clade</taxon>
        <taxon>Oryzoideae</taxon>
        <taxon>Oryzeae</taxon>
        <taxon>Oryzinae</taxon>
        <taxon>Oryza</taxon>
    </lineage>
</organism>
<keyword evidence="2" id="KW-1185">Reference proteome</keyword>
<proteinExistence type="predicted"/>
<dbReference type="AlphaFoldDB" id="A0A0E0CUE7"/>
<evidence type="ECO:0000313" key="2">
    <source>
        <dbReference type="Proteomes" id="UP000008021"/>
    </source>
</evidence>